<organism evidence="2 3">
    <name type="scientific">Fulvitalea axinellae</name>
    <dbReference type="NCBI Taxonomy" id="1182444"/>
    <lineage>
        <taxon>Bacteria</taxon>
        <taxon>Pseudomonadati</taxon>
        <taxon>Bacteroidota</taxon>
        <taxon>Cytophagia</taxon>
        <taxon>Cytophagales</taxon>
        <taxon>Persicobacteraceae</taxon>
        <taxon>Fulvitalea</taxon>
    </lineage>
</organism>
<evidence type="ECO:0000313" key="2">
    <source>
        <dbReference type="EMBL" id="BDD10817.1"/>
    </source>
</evidence>
<dbReference type="Gene3D" id="3.30.720.110">
    <property type="match status" value="1"/>
</dbReference>
<dbReference type="SUPFAM" id="SSF54593">
    <property type="entry name" value="Glyoxalase/Bleomycin resistance protein/Dihydroxybiphenyl dioxygenase"/>
    <property type="match status" value="1"/>
</dbReference>
<dbReference type="InterPro" id="IPR029068">
    <property type="entry name" value="Glyas_Bleomycin-R_OHBP_Dase"/>
</dbReference>
<dbReference type="EMBL" id="AP025314">
    <property type="protein sequence ID" value="BDD10817.1"/>
    <property type="molecule type" value="Genomic_DNA"/>
</dbReference>
<evidence type="ECO:0000259" key="1">
    <source>
        <dbReference type="PROSITE" id="PS51819"/>
    </source>
</evidence>
<dbReference type="AlphaFoldDB" id="A0AAU9CUX6"/>
<dbReference type="Gene3D" id="3.30.720.120">
    <property type="match status" value="1"/>
</dbReference>
<dbReference type="RefSeq" id="WP_338392351.1">
    <property type="nucleotide sequence ID" value="NZ_AP025314.1"/>
</dbReference>
<reference evidence="2 3" key="1">
    <citation type="submission" date="2021-12" db="EMBL/GenBank/DDBJ databases">
        <title>Genome sequencing of bacteria with rrn-lacking chromosome and rrn-plasmid.</title>
        <authorList>
            <person name="Anda M."/>
            <person name="Iwasaki W."/>
        </authorList>
    </citation>
    <scope>NUCLEOTIDE SEQUENCE [LARGE SCALE GENOMIC DNA]</scope>
    <source>
        <strain evidence="2 3">DSM 100852</strain>
    </source>
</reference>
<dbReference type="InterPro" id="IPR037523">
    <property type="entry name" value="VOC_core"/>
</dbReference>
<keyword evidence="3" id="KW-1185">Reference proteome</keyword>
<dbReference type="PROSITE" id="PS51819">
    <property type="entry name" value="VOC"/>
    <property type="match status" value="1"/>
</dbReference>
<feature type="domain" description="VOC" evidence="1">
    <location>
        <begin position="1"/>
        <end position="126"/>
    </location>
</feature>
<dbReference type="Pfam" id="PF12681">
    <property type="entry name" value="Glyoxalase_2"/>
    <property type="match status" value="1"/>
</dbReference>
<accession>A0AAU9CUX6</accession>
<dbReference type="KEGG" id="fax:FUAX_32490"/>
<proteinExistence type="predicted"/>
<dbReference type="InterPro" id="IPR025870">
    <property type="entry name" value="Glyoxalase-like_dom"/>
</dbReference>
<protein>
    <recommendedName>
        <fullName evidence="1">VOC domain-containing protein</fullName>
    </recommendedName>
</protein>
<evidence type="ECO:0000313" key="3">
    <source>
        <dbReference type="Proteomes" id="UP001348817"/>
    </source>
</evidence>
<gene>
    <name evidence="2" type="ORF">FUAX_32490</name>
</gene>
<sequence>MKEIEFILYVADQEKSKRFYEQLFQMKPSLDVPGMTEFRLSDSVKLGLMPENGIAKIIGEKMPHPNKGAGIPRCELYLKVDEAKEYLERGIKFGGNKIDDLKDRDWGDKVGYISDIDGHIIAFCESVSSERN</sequence>
<dbReference type="Proteomes" id="UP001348817">
    <property type="component" value="Chromosome"/>
</dbReference>
<name>A0AAU9CUX6_9BACT</name>